<dbReference type="OrthoDB" id="5365701at2759"/>
<dbReference type="PANTHER" id="PTHR23406">
    <property type="entry name" value="MALIC ENZYME-RELATED"/>
    <property type="match status" value="1"/>
</dbReference>
<evidence type="ECO:0000256" key="2">
    <source>
        <dbReference type="ARBA" id="ARBA00008785"/>
    </source>
</evidence>
<feature type="binding site" evidence="7">
    <location>
        <position position="296"/>
    </location>
    <ligand>
        <name>a divalent metal cation</name>
        <dbReference type="ChEBI" id="CHEBI:60240"/>
    </ligand>
</feature>
<evidence type="ECO:0000313" key="11">
    <source>
        <dbReference type="Proteomes" id="UP001153069"/>
    </source>
</evidence>
<keyword evidence="4" id="KW-0560">Oxidoreductase</keyword>
<evidence type="ECO:0000256" key="6">
    <source>
        <dbReference type="PIRSR" id="PIRSR000106-2"/>
    </source>
</evidence>
<evidence type="ECO:0000256" key="5">
    <source>
        <dbReference type="PIRSR" id="PIRSR000106-1"/>
    </source>
</evidence>
<feature type="binding site" evidence="6">
    <location>
        <position position="462"/>
    </location>
    <ligand>
        <name>(S)-malate</name>
        <dbReference type="ChEBI" id="CHEBI:15589"/>
    </ligand>
</feature>
<dbReference type="InterPro" id="IPR012301">
    <property type="entry name" value="Malic_N_dom"/>
</dbReference>
<dbReference type="Pfam" id="PF00390">
    <property type="entry name" value="malic"/>
    <property type="match status" value="1"/>
</dbReference>
<comment type="similarity">
    <text evidence="2">Belongs to the malic enzymes family.</text>
</comment>
<feature type="binding site" evidence="6">
    <location>
        <position position="206"/>
    </location>
    <ligand>
        <name>(S)-malate</name>
        <dbReference type="ChEBI" id="CHEBI:15589"/>
    </ligand>
</feature>
<keyword evidence="11" id="KW-1185">Reference proteome</keyword>
<dbReference type="SMART" id="SM01274">
    <property type="entry name" value="malic"/>
    <property type="match status" value="1"/>
</dbReference>
<evidence type="ECO:0000259" key="9">
    <source>
        <dbReference type="SMART" id="SM01274"/>
    </source>
</evidence>
<dbReference type="GO" id="GO:0004471">
    <property type="term" value="F:malate dehydrogenase (decarboxylating) (NAD+) activity"/>
    <property type="evidence" value="ECO:0007669"/>
    <property type="project" value="TreeGrafter"/>
</dbReference>
<feature type="active site" description="Proton acceptor" evidence="5">
    <location>
        <position position="224"/>
    </location>
</feature>
<dbReference type="InterPro" id="IPR037062">
    <property type="entry name" value="Malic_N_dom_sf"/>
</dbReference>
<feature type="binding site" evidence="6">
    <location>
        <position position="507"/>
    </location>
    <ligand>
        <name>(S)-malate</name>
        <dbReference type="ChEBI" id="CHEBI:15589"/>
    </ligand>
</feature>
<dbReference type="InterPro" id="IPR036291">
    <property type="entry name" value="NAD(P)-bd_dom_sf"/>
</dbReference>
<feature type="domain" description="Malic enzyme N-terminal" evidence="9">
    <location>
        <begin position="130"/>
        <end position="310"/>
    </location>
</feature>
<feature type="binding site" evidence="7">
    <location>
        <position position="295"/>
    </location>
    <ligand>
        <name>a divalent metal cation</name>
        <dbReference type="ChEBI" id="CHEBI:60240"/>
    </ligand>
</feature>
<dbReference type="GO" id="GO:0046872">
    <property type="term" value="F:metal ion binding"/>
    <property type="evidence" value="ECO:0007669"/>
    <property type="project" value="UniProtKB-KW"/>
</dbReference>
<dbReference type="SUPFAM" id="SSF51735">
    <property type="entry name" value="NAD(P)-binding Rossmann-fold domains"/>
    <property type="match status" value="1"/>
</dbReference>
<dbReference type="NCBIfam" id="NF010052">
    <property type="entry name" value="PRK13529.1"/>
    <property type="match status" value="1"/>
</dbReference>
<dbReference type="Proteomes" id="UP001153069">
    <property type="component" value="Unassembled WGS sequence"/>
</dbReference>
<dbReference type="GO" id="GO:0051287">
    <property type="term" value="F:NAD binding"/>
    <property type="evidence" value="ECO:0007669"/>
    <property type="project" value="InterPro"/>
</dbReference>
<sequence length="616" mass="68181">MISSLASRSLSRNKVAARTATFAKSLSTSSDNTGKTTKRSEPLVETGEWAGCRRDFMAPIGISVRGADILNEPLYNKGTAFKTGERDRLRFRGLLPSRIMNINLQKERFLLAFRAEESNIKKNVMLEDLHDRNETLYHRVLVDHIEEVAPIVYTPTVGQACQEFAARFRRPRGMYFSEDDRGQMAAMVYNWPHKDVHVIVVTDGSRILGLGDLGANGMGIPIGKLALYCAAGGIAPHRVLPVVLDVGTDNEELLQDKFYLGVQKNRLRGEEYFYLVEEFMNAVRYRWPNVLVQFEDFSSDVAQTLLDTYRNNQLVFNDDIQGTGATALAGLLCALRATGSSVEALGDQRIVIAGAGSAGIGIAQTLLQAMMEQGRTEEEAKKAFFIVDQDGLLGTDRMESLTPEQQTFARSEDGGMALGEIVQKHKPTMLLGVTAVGGLFTEEIIRAMAANVERPIVFPLSNPTTRAECTAEQAYEWTEGRCIFASGSPFDPVHFDDGRVMYPSQCNNMYVFPGLGLGATVSGAKTVTDRMLYIAAEALAKFVPDEDVAQGKVFPPINRIREVSHRIAVAVVEEAIRDGQATKLTEDELEDIDSFVARKMYYPEYVPLVEKRTITI</sequence>
<accession>A0A9N8E462</accession>
<dbReference type="Gene3D" id="3.40.50.720">
    <property type="entry name" value="NAD(P)-binding Rossmann-like Domain"/>
    <property type="match status" value="1"/>
</dbReference>
<dbReference type="Gene3D" id="3.40.50.10380">
    <property type="entry name" value="Malic enzyme, N-terminal domain"/>
    <property type="match status" value="1"/>
</dbReference>
<dbReference type="PRINTS" id="PR00072">
    <property type="entry name" value="MALOXRDTASE"/>
</dbReference>
<dbReference type="SUPFAM" id="SSF53223">
    <property type="entry name" value="Aminoacid dehydrogenase-like, N-terminal domain"/>
    <property type="match status" value="1"/>
</dbReference>
<dbReference type="Pfam" id="PF03949">
    <property type="entry name" value="Malic_M"/>
    <property type="match status" value="1"/>
</dbReference>
<keyword evidence="3 7" id="KW-0479">Metal-binding</keyword>
<name>A0A9N8E462_9STRA</name>
<feature type="active site" description="Proton donor" evidence="5">
    <location>
        <position position="153"/>
    </location>
</feature>
<dbReference type="AlphaFoldDB" id="A0A9N8E462"/>
<comment type="caution">
    <text evidence="10">The sequence shown here is derived from an EMBL/GenBank/DDBJ whole genome shotgun (WGS) entry which is preliminary data.</text>
</comment>
<reference evidence="10" key="1">
    <citation type="submission" date="2020-06" db="EMBL/GenBank/DDBJ databases">
        <authorList>
            <consortium name="Plant Systems Biology data submission"/>
        </authorList>
    </citation>
    <scope>NUCLEOTIDE SEQUENCE</scope>
    <source>
        <strain evidence="10">D6</strain>
    </source>
</reference>
<comment type="cofactor">
    <cofactor evidence="1">
        <name>Mn(2+)</name>
        <dbReference type="ChEBI" id="CHEBI:29035"/>
    </cofactor>
</comment>
<dbReference type="GO" id="GO:0006108">
    <property type="term" value="P:malate metabolic process"/>
    <property type="evidence" value="ECO:0007669"/>
    <property type="project" value="TreeGrafter"/>
</dbReference>
<dbReference type="InterPro" id="IPR046346">
    <property type="entry name" value="Aminoacid_DH-like_N_sf"/>
</dbReference>
<proteinExistence type="inferred from homology"/>
<dbReference type="InterPro" id="IPR012302">
    <property type="entry name" value="Malic_NAD-bd"/>
</dbReference>
<dbReference type="CDD" id="cd05312">
    <property type="entry name" value="NAD_bind_1_malic_enz"/>
    <property type="match status" value="1"/>
</dbReference>
<protein>
    <submittedName>
        <fullName evidence="10">NAD-dependent malic enzyme</fullName>
    </submittedName>
</protein>
<dbReference type="SMART" id="SM00919">
    <property type="entry name" value="Malic_M"/>
    <property type="match status" value="1"/>
</dbReference>
<feature type="domain" description="Malic enzyme NAD-binding" evidence="8">
    <location>
        <begin position="320"/>
        <end position="576"/>
    </location>
</feature>
<evidence type="ECO:0000259" key="8">
    <source>
        <dbReference type="SMART" id="SM00919"/>
    </source>
</evidence>
<dbReference type="PIRSF" id="PIRSF000106">
    <property type="entry name" value="ME"/>
    <property type="match status" value="1"/>
</dbReference>
<dbReference type="EMBL" id="CAICTM010000636">
    <property type="protein sequence ID" value="CAB9514187.1"/>
    <property type="molecule type" value="Genomic_DNA"/>
</dbReference>
<organism evidence="10 11">
    <name type="scientific">Seminavis robusta</name>
    <dbReference type="NCBI Taxonomy" id="568900"/>
    <lineage>
        <taxon>Eukaryota</taxon>
        <taxon>Sar</taxon>
        <taxon>Stramenopiles</taxon>
        <taxon>Ochrophyta</taxon>
        <taxon>Bacillariophyta</taxon>
        <taxon>Bacillariophyceae</taxon>
        <taxon>Bacillariophycidae</taxon>
        <taxon>Naviculales</taxon>
        <taxon>Naviculaceae</taxon>
        <taxon>Seminavis</taxon>
    </lineage>
</organism>
<gene>
    <name evidence="10" type="ORF">SEMRO_637_G179480.1</name>
</gene>
<evidence type="ECO:0000256" key="7">
    <source>
        <dbReference type="PIRSR" id="PIRSR000106-3"/>
    </source>
</evidence>
<evidence type="ECO:0000256" key="1">
    <source>
        <dbReference type="ARBA" id="ARBA00001936"/>
    </source>
</evidence>
<dbReference type="PANTHER" id="PTHR23406:SF32">
    <property type="entry name" value="NADP-DEPENDENT MALIC ENZYME"/>
    <property type="match status" value="1"/>
</dbReference>
<evidence type="ECO:0000256" key="4">
    <source>
        <dbReference type="ARBA" id="ARBA00023002"/>
    </source>
</evidence>
<evidence type="ECO:0000256" key="3">
    <source>
        <dbReference type="ARBA" id="ARBA00022723"/>
    </source>
</evidence>
<comment type="cofactor">
    <cofactor evidence="7">
        <name>Mg(2+)</name>
        <dbReference type="ChEBI" id="CHEBI:18420"/>
    </cofactor>
    <cofactor evidence="7">
        <name>Mn(2+)</name>
        <dbReference type="ChEBI" id="CHEBI:29035"/>
    </cofactor>
    <text evidence="7">Divalent metal cations. Prefers magnesium or manganese.</text>
</comment>
<dbReference type="FunFam" id="3.40.50.720:FF:000182">
    <property type="entry name" value="NAD-dependent malic enzyme"/>
    <property type="match status" value="1"/>
</dbReference>
<dbReference type="InterPro" id="IPR001891">
    <property type="entry name" value="Malic_OxRdtase"/>
</dbReference>
<feature type="binding site" evidence="7">
    <location>
        <position position="319"/>
    </location>
    <ligand>
        <name>a divalent metal cation</name>
        <dbReference type="ChEBI" id="CHEBI:60240"/>
    </ligand>
</feature>
<dbReference type="GO" id="GO:0005739">
    <property type="term" value="C:mitochondrion"/>
    <property type="evidence" value="ECO:0007669"/>
    <property type="project" value="TreeGrafter"/>
</dbReference>
<evidence type="ECO:0000313" key="10">
    <source>
        <dbReference type="EMBL" id="CAB9514187.1"/>
    </source>
</evidence>